<feature type="domain" description="Deltamethrin resistance protein prag01" evidence="2">
    <location>
        <begin position="40"/>
        <end position="91"/>
    </location>
</feature>
<organism evidence="3 4">
    <name type="scientific">Rhynocoris fuscipes</name>
    <dbReference type="NCBI Taxonomy" id="488301"/>
    <lineage>
        <taxon>Eukaryota</taxon>
        <taxon>Metazoa</taxon>
        <taxon>Ecdysozoa</taxon>
        <taxon>Arthropoda</taxon>
        <taxon>Hexapoda</taxon>
        <taxon>Insecta</taxon>
        <taxon>Pterygota</taxon>
        <taxon>Neoptera</taxon>
        <taxon>Paraneoptera</taxon>
        <taxon>Hemiptera</taxon>
        <taxon>Heteroptera</taxon>
        <taxon>Panheteroptera</taxon>
        <taxon>Cimicomorpha</taxon>
        <taxon>Reduviidae</taxon>
        <taxon>Harpactorinae</taxon>
        <taxon>Harpactorini</taxon>
        <taxon>Rhynocoris</taxon>
    </lineage>
</organism>
<keyword evidence="4" id="KW-1185">Reference proteome</keyword>
<dbReference type="PANTHER" id="PTHR22133">
    <property type="entry name" value="AT01821P-RELATED"/>
    <property type="match status" value="1"/>
</dbReference>
<dbReference type="AlphaFoldDB" id="A0AAW1CIH1"/>
<evidence type="ECO:0000259" key="2">
    <source>
        <dbReference type="Pfam" id="PF16020"/>
    </source>
</evidence>
<feature type="transmembrane region" description="Helical" evidence="1">
    <location>
        <begin position="62"/>
        <end position="84"/>
    </location>
</feature>
<dbReference type="EMBL" id="JAPXFL010000012">
    <property type="protein sequence ID" value="KAK9498726.1"/>
    <property type="molecule type" value="Genomic_DNA"/>
</dbReference>
<dbReference type="Pfam" id="PF16020">
    <property type="entry name" value="Deltameth_res"/>
    <property type="match status" value="1"/>
</dbReference>
<gene>
    <name evidence="3" type="ORF">O3M35_003296</name>
</gene>
<evidence type="ECO:0000313" key="3">
    <source>
        <dbReference type="EMBL" id="KAK9498726.1"/>
    </source>
</evidence>
<dbReference type="Proteomes" id="UP001461498">
    <property type="component" value="Unassembled WGS sequence"/>
</dbReference>
<keyword evidence="1" id="KW-0812">Transmembrane</keyword>
<sequence length="101" mass="11220">MFSRIINSAVRSLRLNNRSVVASTKRLASTKDFPPTVTMDDLPTPIEDWETCYEADQAKNNIFLAGSIGFFIFTLIAAKFSGLVDLAYYPPDKPADPESTQ</sequence>
<dbReference type="PANTHER" id="PTHR22133:SF2">
    <property type="entry name" value="AT01821P-RELATED"/>
    <property type="match status" value="1"/>
</dbReference>
<accession>A0AAW1CIH1</accession>
<dbReference type="InterPro" id="IPR031973">
    <property type="entry name" value="Deltameth_res_prag01"/>
</dbReference>
<keyword evidence="1" id="KW-1133">Transmembrane helix</keyword>
<name>A0AAW1CIH1_9HEMI</name>
<evidence type="ECO:0000313" key="4">
    <source>
        <dbReference type="Proteomes" id="UP001461498"/>
    </source>
</evidence>
<keyword evidence="1" id="KW-0472">Membrane</keyword>
<reference evidence="3 4" key="1">
    <citation type="submission" date="2022-12" db="EMBL/GenBank/DDBJ databases">
        <title>Chromosome-level genome assembly of true bugs.</title>
        <authorList>
            <person name="Ma L."/>
            <person name="Li H."/>
        </authorList>
    </citation>
    <scope>NUCLEOTIDE SEQUENCE [LARGE SCALE GENOMIC DNA]</scope>
    <source>
        <strain evidence="3">Lab_2022b</strain>
    </source>
</reference>
<evidence type="ECO:0000256" key="1">
    <source>
        <dbReference type="SAM" id="Phobius"/>
    </source>
</evidence>
<proteinExistence type="predicted"/>
<protein>
    <recommendedName>
        <fullName evidence="2">Deltamethrin resistance protein prag01 domain-containing protein</fullName>
    </recommendedName>
</protein>
<comment type="caution">
    <text evidence="3">The sequence shown here is derived from an EMBL/GenBank/DDBJ whole genome shotgun (WGS) entry which is preliminary data.</text>
</comment>